<dbReference type="InterPro" id="IPR007161">
    <property type="entry name" value="DUF364"/>
</dbReference>
<feature type="domain" description="Putative heavy-metal chelation" evidence="1">
    <location>
        <begin position="134"/>
        <end position="262"/>
    </location>
</feature>
<feature type="non-terminal residue" evidence="2">
    <location>
        <position position="262"/>
    </location>
</feature>
<evidence type="ECO:0000313" key="3">
    <source>
        <dbReference type="Proteomes" id="UP000605805"/>
    </source>
</evidence>
<sequence>MKSASADHMSLLEEAIQLVTSIAREHGITVKDCLIGFRYAITIVRGIHGDEAGLAYVDPLDAFSSAPLYECPNHDTVSELLLSTDMLGKILGLSYINAVSQYMLWRLGYIDRFSLIEGNLAKVLRDLATDVGCRKAVVVGGMDPLVRILKEVCSDVVVVERCPLLRAGGAVIDTLIHRAAKGCDLALVTGAAIVNETLESVLTAVREAKLRIVVGPTAGIYPELLLNRGVDYVASTRVIDIENAVKRIKLGGGRREIAEFCR</sequence>
<gene>
    <name evidence="2" type="ORF">EYH02_04915</name>
</gene>
<name>A0A832YTB5_9CREN</name>
<reference evidence="2" key="1">
    <citation type="journal article" date="2020" name="ISME J.">
        <title>Gammaproteobacteria mediating utilization of methyl-, sulfur- and petroleum organic compounds in deep ocean hydrothermal plumes.</title>
        <authorList>
            <person name="Zhou Z."/>
            <person name="Liu Y."/>
            <person name="Pan J."/>
            <person name="Cron B.R."/>
            <person name="Toner B.M."/>
            <person name="Anantharaman K."/>
            <person name="Breier J.A."/>
            <person name="Dick G.J."/>
            <person name="Li M."/>
        </authorList>
    </citation>
    <scope>NUCLEOTIDE SEQUENCE</scope>
    <source>
        <strain evidence="2">SZUA-1435</strain>
    </source>
</reference>
<evidence type="ECO:0000259" key="1">
    <source>
        <dbReference type="Pfam" id="PF04016"/>
    </source>
</evidence>
<dbReference type="SUPFAM" id="SSF159713">
    <property type="entry name" value="Dhaf3308-like"/>
    <property type="match status" value="1"/>
</dbReference>
<dbReference type="Proteomes" id="UP000605805">
    <property type="component" value="Unassembled WGS sequence"/>
</dbReference>
<accession>A0A832YTB5</accession>
<dbReference type="AlphaFoldDB" id="A0A832YTB5"/>
<evidence type="ECO:0000313" key="2">
    <source>
        <dbReference type="EMBL" id="HIP57390.1"/>
    </source>
</evidence>
<dbReference type="Gene3D" id="3.40.50.11590">
    <property type="match status" value="1"/>
</dbReference>
<organism evidence="2 3">
    <name type="scientific">Ignisphaera aggregans</name>
    <dbReference type="NCBI Taxonomy" id="334771"/>
    <lineage>
        <taxon>Archaea</taxon>
        <taxon>Thermoproteota</taxon>
        <taxon>Thermoprotei</taxon>
        <taxon>Desulfurococcales</taxon>
        <taxon>Desulfurococcaceae</taxon>
        <taxon>Ignisphaera</taxon>
    </lineage>
</organism>
<protein>
    <recommendedName>
        <fullName evidence="1">Putative heavy-metal chelation domain-containing protein</fullName>
    </recommendedName>
</protein>
<comment type="caution">
    <text evidence="2">The sequence shown here is derived from an EMBL/GenBank/DDBJ whole genome shotgun (WGS) entry which is preliminary data.</text>
</comment>
<proteinExistence type="predicted"/>
<dbReference type="Pfam" id="PF04016">
    <property type="entry name" value="DUF364"/>
    <property type="match status" value="1"/>
</dbReference>
<dbReference type="EMBL" id="DQTV01000092">
    <property type="protein sequence ID" value="HIP57390.1"/>
    <property type="molecule type" value="Genomic_DNA"/>
</dbReference>